<organism evidence="2 3">
    <name type="scientific">Tatumella ptyseos</name>
    <dbReference type="NCBI Taxonomy" id="82987"/>
    <lineage>
        <taxon>Bacteria</taxon>
        <taxon>Pseudomonadati</taxon>
        <taxon>Pseudomonadota</taxon>
        <taxon>Gammaproteobacteria</taxon>
        <taxon>Enterobacterales</taxon>
        <taxon>Erwiniaceae</taxon>
        <taxon>Tatumella</taxon>
    </lineage>
</organism>
<keyword evidence="1" id="KW-1133">Transmembrane helix</keyword>
<dbReference type="RefSeq" id="WP_338418915.1">
    <property type="nucleotide sequence ID" value="NZ_LS483499.1"/>
</dbReference>
<protein>
    <submittedName>
        <fullName evidence="2">Fusaric acid resistance protein family</fullName>
    </submittedName>
</protein>
<keyword evidence="1" id="KW-0472">Membrane</keyword>
<accession>A0A2X5PC37</accession>
<feature type="transmembrane region" description="Helical" evidence="1">
    <location>
        <begin position="80"/>
        <end position="101"/>
    </location>
</feature>
<feature type="transmembrane region" description="Helical" evidence="1">
    <location>
        <begin position="7"/>
        <end position="23"/>
    </location>
</feature>
<dbReference type="KEGG" id="tpty:NCTC11468_01447"/>
<evidence type="ECO:0000256" key="1">
    <source>
        <dbReference type="SAM" id="Phobius"/>
    </source>
</evidence>
<keyword evidence="1" id="KW-0812">Transmembrane</keyword>
<dbReference type="Proteomes" id="UP000248758">
    <property type="component" value="Chromosome 1"/>
</dbReference>
<reference evidence="2 3" key="1">
    <citation type="submission" date="2018-06" db="EMBL/GenBank/DDBJ databases">
        <authorList>
            <consortium name="Pathogen Informatics"/>
            <person name="Doyle S."/>
        </authorList>
    </citation>
    <scope>NUCLEOTIDE SEQUENCE [LARGE SCALE GENOMIC DNA]</scope>
    <source>
        <strain evidence="2 3">NCTC11468</strain>
    </source>
</reference>
<gene>
    <name evidence="2" type="ORF">NCTC11468_01447</name>
</gene>
<evidence type="ECO:0000313" key="3">
    <source>
        <dbReference type="Proteomes" id="UP000248758"/>
    </source>
</evidence>
<dbReference type="GO" id="GO:0005886">
    <property type="term" value="C:plasma membrane"/>
    <property type="evidence" value="ECO:0007669"/>
    <property type="project" value="InterPro"/>
</dbReference>
<proteinExistence type="predicted"/>
<name>A0A2X5PC37_9GAMM</name>
<dbReference type="AlphaFoldDB" id="A0A2X5PC37"/>
<dbReference type="EMBL" id="LS483499">
    <property type="protein sequence ID" value="SQK74302.1"/>
    <property type="molecule type" value="Genomic_DNA"/>
</dbReference>
<dbReference type="Pfam" id="PF04632">
    <property type="entry name" value="FUSC"/>
    <property type="match status" value="1"/>
</dbReference>
<dbReference type="GO" id="GO:0022857">
    <property type="term" value="F:transmembrane transporter activity"/>
    <property type="evidence" value="ECO:0007669"/>
    <property type="project" value="InterPro"/>
</dbReference>
<sequence length="192" mass="21148">MRVFFKGIAIAIAISIFYSLAILPGAITFEALIICLLPALLLMGLIIANPATNFIGLIVATQLPAYIGLSHDFAPNPFATINAAISTFVGIVISLVVTLMIRNKRPSWTAKRALRAGIKELLQLINDIRLQKASLLQRQQFVQRMLDRINVILPRNKADPGNSLIVENNLITEVWLEQMSSTSAPVIRKFSV</sequence>
<evidence type="ECO:0000313" key="2">
    <source>
        <dbReference type="EMBL" id="SQK74302.1"/>
    </source>
</evidence>
<dbReference type="InterPro" id="IPR006726">
    <property type="entry name" value="PHBA_efflux_AaeB/fusaric-R"/>
</dbReference>